<dbReference type="InterPro" id="IPR044839">
    <property type="entry name" value="NDR1-like"/>
</dbReference>
<gene>
    <name evidence="8" type="ORF">NYM_LOCUS21874</name>
</gene>
<name>A0A5K1E1L9_9MAGN</name>
<accession>A0A5K1E1L9</accession>
<evidence type="ECO:0000256" key="2">
    <source>
        <dbReference type="ARBA" id="ARBA00022692"/>
    </source>
</evidence>
<dbReference type="GO" id="GO:0005886">
    <property type="term" value="C:plasma membrane"/>
    <property type="evidence" value="ECO:0007669"/>
    <property type="project" value="TreeGrafter"/>
</dbReference>
<dbReference type="InterPro" id="IPR004864">
    <property type="entry name" value="LEA_2"/>
</dbReference>
<evidence type="ECO:0000256" key="5">
    <source>
        <dbReference type="SAM" id="MobiDB-lite"/>
    </source>
</evidence>
<keyword evidence="4 6" id="KW-0472">Membrane</keyword>
<reference evidence="8" key="1">
    <citation type="submission" date="2019-09" db="EMBL/GenBank/DDBJ databases">
        <authorList>
            <person name="Zhang L."/>
        </authorList>
    </citation>
    <scope>NUCLEOTIDE SEQUENCE</scope>
</reference>
<feature type="region of interest" description="Disordered" evidence="5">
    <location>
        <begin position="1"/>
        <end position="26"/>
    </location>
</feature>
<feature type="transmembrane region" description="Helical" evidence="6">
    <location>
        <begin position="57"/>
        <end position="87"/>
    </location>
</feature>
<evidence type="ECO:0000256" key="1">
    <source>
        <dbReference type="ARBA" id="ARBA00004167"/>
    </source>
</evidence>
<sequence>MNDRVYPASRPAGAAPAGGAAGAGGTGGPTYMKSQLYSANRPAYRPQPKRRRSKRRCCCLCFIWTCIVVLFLILAAAVAAAVCWVLFRPQRPVFTVSALQISKLNVTGGSTVDSLVSISLDAKNPNKKVEFFYDDISVTADSGGVSLGSGSVPGFQHAAKNTTMVSATLSAKGEKVDSDGAKALAADLKKNSVPLSIELDTKVRAKMGALRSWRLGIKVSCDGFSVAVVKKKGAAPPSLSDGKCAIKIRVKILRWEF</sequence>
<dbReference type="EMBL" id="LR721784">
    <property type="protein sequence ID" value="VVW45399.1"/>
    <property type="molecule type" value="Genomic_DNA"/>
</dbReference>
<dbReference type="Pfam" id="PF03168">
    <property type="entry name" value="LEA_2"/>
    <property type="match status" value="1"/>
</dbReference>
<feature type="domain" description="Late embryogenesis abundant protein LEA-2 subgroup" evidence="7">
    <location>
        <begin position="120"/>
        <end position="221"/>
    </location>
</feature>
<evidence type="ECO:0000259" key="7">
    <source>
        <dbReference type="Pfam" id="PF03168"/>
    </source>
</evidence>
<evidence type="ECO:0000256" key="6">
    <source>
        <dbReference type="SAM" id="Phobius"/>
    </source>
</evidence>
<dbReference type="OMA" id="CCFFWTV"/>
<dbReference type="OrthoDB" id="777167at2759"/>
<evidence type="ECO:0000256" key="4">
    <source>
        <dbReference type="ARBA" id="ARBA00023136"/>
    </source>
</evidence>
<dbReference type="PANTHER" id="PTHR31234">
    <property type="entry name" value="LATE EMBRYOGENESIS ABUNDANT (LEA) HYDROXYPROLINE-RICH GLYCOPROTEIN FAMILY"/>
    <property type="match status" value="1"/>
</dbReference>
<evidence type="ECO:0000313" key="8">
    <source>
        <dbReference type="EMBL" id="VVW45399.1"/>
    </source>
</evidence>
<protein>
    <recommendedName>
        <fullName evidence="7">Late embryogenesis abundant protein LEA-2 subgroup domain-containing protein</fullName>
    </recommendedName>
</protein>
<dbReference type="GO" id="GO:0098542">
    <property type="term" value="P:defense response to other organism"/>
    <property type="evidence" value="ECO:0007669"/>
    <property type="project" value="InterPro"/>
</dbReference>
<dbReference type="PANTHER" id="PTHR31234:SF2">
    <property type="entry name" value="OS05G0199100 PROTEIN"/>
    <property type="match status" value="1"/>
</dbReference>
<dbReference type="AlphaFoldDB" id="A0A5K1E1L9"/>
<keyword evidence="3 6" id="KW-1133">Transmembrane helix</keyword>
<evidence type="ECO:0000256" key="3">
    <source>
        <dbReference type="ARBA" id="ARBA00022989"/>
    </source>
</evidence>
<proteinExistence type="predicted"/>
<dbReference type="Gramene" id="NC6G0253290.1">
    <property type="protein sequence ID" value="NC6G0253290.1:cds"/>
    <property type="gene ID" value="NC6G0253290"/>
</dbReference>
<organism evidence="8">
    <name type="scientific">Nymphaea colorata</name>
    <name type="common">pocket water lily</name>
    <dbReference type="NCBI Taxonomy" id="210225"/>
    <lineage>
        <taxon>Eukaryota</taxon>
        <taxon>Viridiplantae</taxon>
        <taxon>Streptophyta</taxon>
        <taxon>Embryophyta</taxon>
        <taxon>Tracheophyta</taxon>
        <taxon>Spermatophyta</taxon>
        <taxon>Magnoliopsida</taxon>
        <taxon>Nymphaeales</taxon>
        <taxon>Nymphaeaceae</taxon>
        <taxon>Nymphaea</taxon>
    </lineage>
</organism>
<comment type="subcellular location">
    <subcellularLocation>
        <location evidence="1">Membrane</location>
        <topology evidence="1">Single-pass membrane protein</topology>
    </subcellularLocation>
</comment>
<dbReference type="SUPFAM" id="SSF117070">
    <property type="entry name" value="LEA14-like"/>
    <property type="match status" value="1"/>
</dbReference>
<keyword evidence="2 6" id="KW-0812">Transmembrane</keyword>